<dbReference type="RefSeq" id="WP_331929706.1">
    <property type="nucleotide sequence ID" value="NZ_JBEPLU010000002.1"/>
</dbReference>
<dbReference type="EC" id="3.1.3.18" evidence="1"/>
<dbReference type="Gene3D" id="1.10.150.240">
    <property type="entry name" value="Putative phosphatase, domain 2"/>
    <property type="match status" value="1"/>
</dbReference>
<dbReference type="InterPro" id="IPR036412">
    <property type="entry name" value="HAD-like_sf"/>
</dbReference>
<gene>
    <name evidence="1" type="ORF">ABID41_002814</name>
</gene>
<dbReference type="EMBL" id="JBEPLU010000002">
    <property type="protein sequence ID" value="MET3527696.1"/>
    <property type="molecule type" value="Genomic_DNA"/>
</dbReference>
<dbReference type="GO" id="GO:0008967">
    <property type="term" value="F:phosphoglycolate phosphatase activity"/>
    <property type="evidence" value="ECO:0007669"/>
    <property type="project" value="UniProtKB-EC"/>
</dbReference>
<dbReference type="InterPro" id="IPR050155">
    <property type="entry name" value="HAD-like_hydrolase_sf"/>
</dbReference>
<dbReference type="SUPFAM" id="SSF56784">
    <property type="entry name" value="HAD-like"/>
    <property type="match status" value="1"/>
</dbReference>
<dbReference type="Pfam" id="PF13419">
    <property type="entry name" value="HAD_2"/>
    <property type="match status" value="1"/>
</dbReference>
<dbReference type="InterPro" id="IPR041492">
    <property type="entry name" value="HAD_2"/>
</dbReference>
<keyword evidence="1" id="KW-0378">Hydrolase</keyword>
<dbReference type="Gene3D" id="3.40.50.1000">
    <property type="entry name" value="HAD superfamily/HAD-like"/>
    <property type="match status" value="1"/>
</dbReference>
<accession>A0ABV2EMW4</accession>
<reference evidence="1 2" key="1">
    <citation type="submission" date="2024-06" db="EMBL/GenBank/DDBJ databases">
        <title>Genomic Encyclopedia of Type Strains, Phase IV (KMG-IV): sequencing the most valuable type-strain genomes for metagenomic binning, comparative biology and taxonomic classification.</title>
        <authorList>
            <person name="Goeker M."/>
        </authorList>
    </citation>
    <scope>NUCLEOTIDE SEQUENCE [LARGE SCALE GENOMIC DNA]</scope>
    <source>
        <strain evidence="1 2">DSM 17809</strain>
    </source>
</reference>
<dbReference type="SFLD" id="SFLDG01129">
    <property type="entry name" value="C1.5:_HAD__Beta-PGM__Phosphata"/>
    <property type="match status" value="1"/>
</dbReference>
<dbReference type="PANTHER" id="PTHR43434:SF13">
    <property type="entry name" value="PHOSPHOGLYCOLATE PHOSPHATASE"/>
    <property type="match status" value="1"/>
</dbReference>
<comment type="caution">
    <text evidence="1">The sequence shown here is derived from an EMBL/GenBank/DDBJ whole genome shotgun (WGS) entry which is preliminary data.</text>
</comment>
<proteinExistence type="predicted"/>
<dbReference type="PANTHER" id="PTHR43434">
    <property type="entry name" value="PHOSPHOGLYCOLATE PHOSPHATASE"/>
    <property type="match status" value="1"/>
</dbReference>
<dbReference type="InterPro" id="IPR023214">
    <property type="entry name" value="HAD_sf"/>
</dbReference>
<protein>
    <submittedName>
        <fullName evidence="1">Phosphoglycolate phosphatase</fullName>
        <ecNumber evidence="1">3.1.3.18</ecNumber>
    </submittedName>
</protein>
<name>A0ABV2EMW4_9CAUL</name>
<evidence type="ECO:0000313" key="1">
    <source>
        <dbReference type="EMBL" id="MET3527696.1"/>
    </source>
</evidence>
<dbReference type="Proteomes" id="UP001549110">
    <property type="component" value="Unassembled WGS sequence"/>
</dbReference>
<evidence type="ECO:0000313" key="2">
    <source>
        <dbReference type="Proteomes" id="UP001549110"/>
    </source>
</evidence>
<dbReference type="InterPro" id="IPR023198">
    <property type="entry name" value="PGP-like_dom2"/>
</dbReference>
<organism evidence="1 2">
    <name type="scientific">Phenylobacterium koreense</name>
    <dbReference type="NCBI Taxonomy" id="266125"/>
    <lineage>
        <taxon>Bacteria</taxon>
        <taxon>Pseudomonadati</taxon>
        <taxon>Pseudomonadota</taxon>
        <taxon>Alphaproteobacteria</taxon>
        <taxon>Caulobacterales</taxon>
        <taxon>Caulobacteraceae</taxon>
        <taxon>Phenylobacterium</taxon>
    </lineage>
</organism>
<sequence>MGYRLIIFDFDGTLADSAAWFAVALNGMARRYGFREIDVAEMARLRSQPNREIMRRLRVSPWKLPFIAAHARKLAAEAASSINLFPGVAEMLRRLQGRGVKLAIVSSNSEATVRKVLGPDLAGLVSHYGCGASVFGKARKFRDVIRKAGVAEADVLSVGDEVRDIEAARKVRLATGAVTWGYANADILRAQRPSALFETTDDVLREAGLCGI</sequence>
<keyword evidence="2" id="KW-1185">Reference proteome</keyword>
<dbReference type="SFLD" id="SFLDS00003">
    <property type="entry name" value="Haloacid_Dehalogenase"/>
    <property type="match status" value="1"/>
</dbReference>